<organism evidence="2 3">
    <name type="scientific">Phytophthora rubi</name>
    <dbReference type="NCBI Taxonomy" id="129364"/>
    <lineage>
        <taxon>Eukaryota</taxon>
        <taxon>Sar</taxon>
        <taxon>Stramenopiles</taxon>
        <taxon>Oomycota</taxon>
        <taxon>Peronosporomycetes</taxon>
        <taxon>Peronosporales</taxon>
        <taxon>Peronosporaceae</taxon>
        <taxon>Phytophthora</taxon>
    </lineage>
</organism>
<dbReference type="Proteomes" id="UP000429607">
    <property type="component" value="Unassembled WGS sequence"/>
</dbReference>
<feature type="compositionally biased region" description="Basic and acidic residues" evidence="1">
    <location>
        <begin position="162"/>
        <end position="182"/>
    </location>
</feature>
<proteinExistence type="predicted"/>
<feature type="compositionally biased region" description="Polar residues" evidence="1">
    <location>
        <begin position="324"/>
        <end position="335"/>
    </location>
</feature>
<feature type="compositionally biased region" description="Polar residues" evidence="1">
    <location>
        <begin position="185"/>
        <end position="213"/>
    </location>
</feature>
<comment type="caution">
    <text evidence="2">The sequence shown here is derived from an EMBL/GenBank/DDBJ whole genome shotgun (WGS) entry which is preliminary data.</text>
</comment>
<sequence>MENLHFAYAAAQEKAELAIERAARVKEAAWARFNAEQNQREATEARLQVTLDDNRREQTKLREEYQRLQAANTQMSEAQRTAQTEQRKQLEALEKLAERRVVAESEKRKEDEARAQYLLGVQRKLQEAEIRVKQEELQRTHDESAAKARAEHDAELLKLKEAHAQAQATHERAVAEREEKFRQLQADQEQFRTQASPRTQMSHLTSSPVPSRTSAELSVISTVIDPVLANLDRLTDVMHQMVQTSQRPAEPADSHDKTTRAQNSPRSSRTRSTTRVSTSTSKRSSKTRATRSKKPDDDDWGSDSSSSSDSSQDELEGQFGIAAQTKNSDTGSGIE</sequence>
<gene>
    <name evidence="2" type="ORF">PR001_g22642</name>
</gene>
<feature type="region of interest" description="Disordered" evidence="1">
    <location>
        <begin position="242"/>
        <end position="335"/>
    </location>
</feature>
<evidence type="ECO:0000256" key="1">
    <source>
        <dbReference type="SAM" id="MobiDB-lite"/>
    </source>
</evidence>
<protein>
    <submittedName>
        <fullName evidence="2">Uncharacterized protein</fullName>
    </submittedName>
</protein>
<evidence type="ECO:0000313" key="3">
    <source>
        <dbReference type="Proteomes" id="UP000429607"/>
    </source>
</evidence>
<evidence type="ECO:0000313" key="2">
    <source>
        <dbReference type="EMBL" id="KAE8986287.1"/>
    </source>
</evidence>
<reference evidence="2 3" key="1">
    <citation type="submission" date="2018-09" db="EMBL/GenBank/DDBJ databases">
        <title>Genomic investigation of the strawberry pathogen Phytophthora fragariae indicates pathogenicity is determined by transcriptional variation in three key races.</title>
        <authorList>
            <person name="Adams T.M."/>
            <person name="Armitage A.D."/>
            <person name="Sobczyk M.K."/>
            <person name="Bates H.J."/>
            <person name="Dunwell J.M."/>
            <person name="Nellist C.F."/>
            <person name="Harrison R.J."/>
        </authorList>
    </citation>
    <scope>NUCLEOTIDE SEQUENCE [LARGE SCALE GENOMIC DNA]</scope>
    <source>
        <strain evidence="2 3">SCRP249</strain>
    </source>
</reference>
<feature type="region of interest" description="Disordered" evidence="1">
    <location>
        <begin position="162"/>
        <end position="213"/>
    </location>
</feature>
<dbReference type="AlphaFoldDB" id="A0A6A3IWY0"/>
<feature type="compositionally biased region" description="Low complexity" evidence="1">
    <location>
        <begin position="266"/>
        <end position="282"/>
    </location>
</feature>
<feature type="compositionally biased region" description="Basic and acidic residues" evidence="1">
    <location>
        <begin position="250"/>
        <end position="259"/>
    </location>
</feature>
<name>A0A6A3IWY0_9STRA</name>
<feature type="compositionally biased region" description="Basic residues" evidence="1">
    <location>
        <begin position="283"/>
        <end position="292"/>
    </location>
</feature>
<accession>A0A6A3IWY0</accession>
<dbReference type="EMBL" id="QXFV01002547">
    <property type="protein sequence ID" value="KAE8986287.1"/>
    <property type="molecule type" value="Genomic_DNA"/>
</dbReference>